<accession>A0ABP9CS55</accession>
<dbReference type="RefSeq" id="WP_200174128.1">
    <property type="nucleotide sequence ID" value="NZ_BAABKQ010000001.1"/>
</dbReference>
<reference evidence="3" key="1">
    <citation type="journal article" date="2019" name="Int. J. Syst. Evol. Microbiol.">
        <title>The Global Catalogue of Microorganisms (GCM) 10K type strain sequencing project: providing services to taxonomists for standard genome sequencing and annotation.</title>
        <authorList>
            <consortium name="The Broad Institute Genomics Platform"/>
            <consortium name="The Broad Institute Genome Sequencing Center for Infectious Disease"/>
            <person name="Wu L."/>
            <person name="Ma J."/>
        </authorList>
    </citation>
    <scope>NUCLEOTIDE SEQUENCE [LARGE SCALE GENOMIC DNA]</scope>
    <source>
        <strain evidence="3">JCM 18542</strain>
    </source>
</reference>
<keyword evidence="3" id="KW-1185">Reference proteome</keyword>
<evidence type="ECO:0000256" key="1">
    <source>
        <dbReference type="SAM" id="Phobius"/>
    </source>
</evidence>
<name>A0ABP9CS55_9ACTN</name>
<dbReference type="EMBL" id="BAABKQ010000001">
    <property type="protein sequence ID" value="GAA4817687.1"/>
    <property type="molecule type" value="Genomic_DNA"/>
</dbReference>
<evidence type="ECO:0000313" key="3">
    <source>
        <dbReference type="Proteomes" id="UP001500839"/>
    </source>
</evidence>
<comment type="caution">
    <text evidence="2">The sequence shown here is derived from an EMBL/GenBank/DDBJ whole genome shotgun (WGS) entry which is preliminary data.</text>
</comment>
<sequence>MTALRRVPAEAWTVVVIVAVVIAVFLVGRANPIPPPTVTTDALGPAGGETVAEYTARAAASLQARGPSDAESGPPDALHWALVSFEQGVSADAAARSAAPMRISEVLSHVPVDGAQTPVTPVQVPATDDPAVMVARAQSRAADVVAQRTGLATAPGEAAGSGDTAGSGHAAGSRETVAAAVVDGLRGGCACVMALVVHGTLGDLRAVAGRPGVLAVEALPADAVFGSFAVRPPVQYLR</sequence>
<feature type="transmembrane region" description="Helical" evidence="1">
    <location>
        <begin position="12"/>
        <end position="30"/>
    </location>
</feature>
<keyword evidence="1" id="KW-0812">Transmembrane</keyword>
<gene>
    <name evidence="2" type="ORF">GCM10023353_25600</name>
</gene>
<keyword evidence="1" id="KW-1133">Transmembrane helix</keyword>
<evidence type="ECO:0000313" key="2">
    <source>
        <dbReference type="EMBL" id="GAA4817687.1"/>
    </source>
</evidence>
<protein>
    <submittedName>
        <fullName evidence="2">Uncharacterized protein</fullName>
    </submittedName>
</protein>
<proteinExistence type="predicted"/>
<keyword evidence="1" id="KW-0472">Membrane</keyword>
<organism evidence="2 3">
    <name type="scientific">Tomitella cavernea</name>
    <dbReference type="NCBI Taxonomy" id="1387982"/>
    <lineage>
        <taxon>Bacteria</taxon>
        <taxon>Bacillati</taxon>
        <taxon>Actinomycetota</taxon>
        <taxon>Actinomycetes</taxon>
        <taxon>Mycobacteriales</taxon>
        <taxon>Tomitella</taxon>
    </lineage>
</organism>
<dbReference type="Proteomes" id="UP001500839">
    <property type="component" value="Unassembled WGS sequence"/>
</dbReference>